<name>R9GSM5_9SPHI</name>
<evidence type="ECO:0000313" key="1">
    <source>
        <dbReference type="EMBL" id="EOR94555.1"/>
    </source>
</evidence>
<comment type="caution">
    <text evidence="1">The sequence shown here is derived from an EMBL/GenBank/DDBJ whole genome shotgun (WGS) entry which is preliminary data.</text>
</comment>
<dbReference type="EMBL" id="AQPN01000079">
    <property type="protein sequence ID" value="EOR94555.1"/>
    <property type="molecule type" value="Genomic_DNA"/>
</dbReference>
<keyword evidence="2" id="KW-1185">Reference proteome</keyword>
<gene>
    <name evidence="1" type="ORF">ADIARSV_2153</name>
</gene>
<dbReference type="Proteomes" id="UP000014174">
    <property type="component" value="Unassembled WGS sequence"/>
</dbReference>
<organism evidence="1 2">
    <name type="scientific">Arcticibacter svalbardensis MN12-7</name>
    <dbReference type="NCBI Taxonomy" id="1150600"/>
    <lineage>
        <taxon>Bacteria</taxon>
        <taxon>Pseudomonadati</taxon>
        <taxon>Bacteroidota</taxon>
        <taxon>Sphingobacteriia</taxon>
        <taxon>Sphingobacteriales</taxon>
        <taxon>Sphingobacteriaceae</taxon>
        <taxon>Arcticibacter</taxon>
    </lineage>
</organism>
<protein>
    <submittedName>
        <fullName evidence="1">Uncharacterized protein</fullName>
    </submittedName>
</protein>
<evidence type="ECO:0000313" key="2">
    <source>
        <dbReference type="Proteomes" id="UP000014174"/>
    </source>
</evidence>
<reference evidence="1 2" key="1">
    <citation type="journal article" date="2013" name="Genome Announc.">
        <title>Draft Genome Sequence of Arcticibacter svalbardensis Strain MN12-7T, a Member of the Family Sphingobacteriaceae Isolated from an Arctic Soil Sample.</title>
        <authorList>
            <person name="Shivaji S."/>
            <person name="Ara S."/>
            <person name="Prasad S."/>
            <person name="Manasa B.P."/>
            <person name="Begum Z."/>
            <person name="Singh A."/>
            <person name="Kumar Pinnaka A."/>
        </authorList>
    </citation>
    <scope>NUCLEOTIDE SEQUENCE [LARGE SCALE GENOMIC DNA]</scope>
    <source>
        <strain evidence="1 2">MN12-7</strain>
    </source>
</reference>
<dbReference type="STRING" id="1150600.ADIARSV_2153"/>
<sequence length="49" mass="5390">MDYSNHSIGSSIVLKRTFLLWIQATIDQVNKKGGGTVLITQGCMENGTY</sequence>
<accession>R9GSM5</accession>
<proteinExistence type="predicted"/>
<dbReference type="AlphaFoldDB" id="R9GSM5"/>